<dbReference type="EMBL" id="GBXM01059807">
    <property type="protein sequence ID" value="JAH48770.1"/>
    <property type="molecule type" value="Transcribed_RNA"/>
</dbReference>
<accession>A0A0E9T7E8</accession>
<dbReference type="EMBL" id="GBXM01040223">
    <property type="protein sequence ID" value="JAH68354.1"/>
    <property type="molecule type" value="Transcribed_RNA"/>
</dbReference>
<reference evidence="1" key="2">
    <citation type="journal article" date="2015" name="Fish Shellfish Immunol.">
        <title>Early steps in the European eel (Anguilla anguilla)-Vibrio vulnificus interaction in the gills: Role of the RtxA13 toxin.</title>
        <authorList>
            <person name="Callol A."/>
            <person name="Pajuelo D."/>
            <person name="Ebbesson L."/>
            <person name="Teles M."/>
            <person name="MacKenzie S."/>
            <person name="Amaro C."/>
        </authorList>
    </citation>
    <scope>NUCLEOTIDE SEQUENCE</scope>
</reference>
<proteinExistence type="predicted"/>
<organism evidence="1">
    <name type="scientific">Anguilla anguilla</name>
    <name type="common">European freshwater eel</name>
    <name type="synonym">Muraena anguilla</name>
    <dbReference type="NCBI Taxonomy" id="7936"/>
    <lineage>
        <taxon>Eukaryota</taxon>
        <taxon>Metazoa</taxon>
        <taxon>Chordata</taxon>
        <taxon>Craniata</taxon>
        <taxon>Vertebrata</taxon>
        <taxon>Euteleostomi</taxon>
        <taxon>Actinopterygii</taxon>
        <taxon>Neopterygii</taxon>
        <taxon>Teleostei</taxon>
        <taxon>Anguilliformes</taxon>
        <taxon>Anguillidae</taxon>
        <taxon>Anguilla</taxon>
    </lineage>
</organism>
<name>A0A0E9T7E8_ANGAN</name>
<evidence type="ECO:0000313" key="1">
    <source>
        <dbReference type="EMBL" id="JAH48770.1"/>
    </source>
</evidence>
<reference evidence="1" key="1">
    <citation type="submission" date="2014-11" db="EMBL/GenBank/DDBJ databases">
        <authorList>
            <person name="Amaro Gonzalez C."/>
        </authorList>
    </citation>
    <scope>NUCLEOTIDE SEQUENCE</scope>
</reference>
<sequence>MREQSLSDLQLFQTL</sequence>
<protein>
    <submittedName>
        <fullName evidence="1">Uncharacterized protein</fullName>
    </submittedName>
</protein>